<proteinExistence type="predicted"/>
<evidence type="ECO:0000313" key="3">
    <source>
        <dbReference type="Proteomes" id="UP001223646"/>
    </source>
</evidence>
<feature type="region of interest" description="Disordered" evidence="1">
    <location>
        <begin position="40"/>
        <end position="100"/>
    </location>
</feature>
<name>A0AAW9SW80_CORAY</name>
<evidence type="ECO:0000313" key="2">
    <source>
        <dbReference type="EMBL" id="MEO3717680.1"/>
    </source>
</evidence>
<organism evidence="2 3">
    <name type="scientific">Corynebacterium amycolatum</name>
    <dbReference type="NCBI Taxonomy" id="43765"/>
    <lineage>
        <taxon>Bacteria</taxon>
        <taxon>Bacillati</taxon>
        <taxon>Actinomycetota</taxon>
        <taxon>Actinomycetes</taxon>
        <taxon>Mycobacteriales</taxon>
        <taxon>Corynebacteriaceae</taxon>
        <taxon>Corynebacterium</taxon>
    </lineage>
</organism>
<evidence type="ECO:0000256" key="1">
    <source>
        <dbReference type="SAM" id="MobiDB-lite"/>
    </source>
</evidence>
<accession>A0AAW9SW80</accession>
<comment type="caution">
    <text evidence="2">The sequence shown here is derived from an EMBL/GenBank/DDBJ whole genome shotgun (WGS) entry which is preliminary data.</text>
</comment>
<dbReference type="AlphaFoldDB" id="A0AAW9SW80"/>
<feature type="compositionally biased region" description="Basic and acidic residues" evidence="1">
    <location>
        <begin position="49"/>
        <end position="63"/>
    </location>
</feature>
<dbReference type="EMBL" id="JASOOY020000031">
    <property type="protein sequence ID" value="MEO3717680.1"/>
    <property type="molecule type" value="Genomic_DNA"/>
</dbReference>
<dbReference type="Proteomes" id="UP001223646">
    <property type="component" value="Unassembled WGS sequence"/>
</dbReference>
<feature type="compositionally biased region" description="Basic and acidic residues" evidence="1">
    <location>
        <begin position="69"/>
        <end position="100"/>
    </location>
</feature>
<reference evidence="2" key="1">
    <citation type="submission" date="2023-05" db="EMBL/GenBank/DDBJ databases">
        <authorList>
            <person name="Du J."/>
        </authorList>
    </citation>
    <scope>NUCLEOTIDE SEQUENCE</scope>
    <source>
        <strain evidence="2">UMB1064</strain>
    </source>
</reference>
<evidence type="ECO:0008006" key="4">
    <source>
        <dbReference type="Google" id="ProtNLM"/>
    </source>
</evidence>
<reference evidence="2" key="2">
    <citation type="submission" date="2024-05" db="EMBL/GenBank/DDBJ databases">
        <authorList>
            <person name="Wolfe A."/>
        </authorList>
    </citation>
    <scope>NUCLEOTIDE SEQUENCE</scope>
    <source>
        <strain evidence="2">UMB1064</strain>
    </source>
</reference>
<gene>
    <name evidence="2" type="ORF">QP460_008765</name>
</gene>
<dbReference type="RefSeq" id="WP_070851864.1">
    <property type="nucleotide sequence ID" value="NZ_JAFJMG010000008.1"/>
</dbReference>
<sequence length="239" mass="26402">MTNKLPPEIYRRRRIAAAVLLVIILVLLGWGISALVNRDSEDSEPVNVTRDDGKEVTPPEQPKEPYAPKSDKDSKNDKSDKSDKDAKKGDKEGEDSSKDDAQAALANKKDCTLADLQVTATSDQPNYGDEQPTLAITVHNPTGGECRVNLDEQQLRFEVYDLATYERVWSDVDCNDSEGHGELVLAPGEEVNYAATWSRLTSAPNKCSEEDRVPVPSGSYIFYGVIGDNNSDAYTFNMR</sequence>
<protein>
    <recommendedName>
        <fullName evidence="4">Secreted protein</fullName>
    </recommendedName>
</protein>